<reference evidence="2" key="1">
    <citation type="journal article" date="2024" name="Proc. Natl. Acad. Sci. U.S.A.">
        <title>Extraordinary preservation of gene collinearity over three hundred million years revealed in homosporous lycophytes.</title>
        <authorList>
            <person name="Li C."/>
            <person name="Wickell D."/>
            <person name="Kuo L.Y."/>
            <person name="Chen X."/>
            <person name="Nie B."/>
            <person name="Liao X."/>
            <person name="Peng D."/>
            <person name="Ji J."/>
            <person name="Jenkins J."/>
            <person name="Williams M."/>
            <person name="Shu S."/>
            <person name="Plott C."/>
            <person name="Barry K."/>
            <person name="Rajasekar S."/>
            <person name="Grimwood J."/>
            <person name="Han X."/>
            <person name="Sun S."/>
            <person name="Hou Z."/>
            <person name="He W."/>
            <person name="Dai G."/>
            <person name="Sun C."/>
            <person name="Schmutz J."/>
            <person name="Leebens-Mack J.H."/>
            <person name="Li F.W."/>
            <person name="Wang L."/>
        </authorList>
    </citation>
    <scope>NUCLEOTIDE SEQUENCE [LARGE SCALE GENOMIC DNA]</scope>
    <source>
        <strain evidence="2">cv. PW_Plant_1</strain>
    </source>
</reference>
<keyword evidence="2" id="KW-1185">Reference proteome</keyword>
<dbReference type="Proteomes" id="UP001162992">
    <property type="component" value="Chromosome 12"/>
</dbReference>
<organism evidence="1 2">
    <name type="scientific">Diphasiastrum complanatum</name>
    <name type="common">Issler's clubmoss</name>
    <name type="synonym">Lycopodium complanatum</name>
    <dbReference type="NCBI Taxonomy" id="34168"/>
    <lineage>
        <taxon>Eukaryota</taxon>
        <taxon>Viridiplantae</taxon>
        <taxon>Streptophyta</taxon>
        <taxon>Embryophyta</taxon>
        <taxon>Tracheophyta</taxon>
        <taxon>Lycopodiopsida</taxon>
        <taxon>Lycopodiales</taxon>
        <taxon>Lycopodiaceae</taxon>
        <taxon>Lycopodioideae</taxon>
        <taxon>Diphasiastrum</taxon>
    </lineage>
</organism>
<comment type="caution">
    <text evidence="1">The sequence shown here is derived from an EMBL/GenBank/DDBJ whole genome shotgun (WGS) entry which is preliminary data.</text>
</comment>
<name>A0ACC2C146_DIPCM</name>
<evidence type="ECO:0000313" key="1">
    <source>
        <dbReference type="EMBL" id="KAJ7535685.1"/>
    </source>
</evidence>
<evidence type="ECO:0000313" key="2">
    <source>
        <dbReference type="Proteomes" id="UP001162992"/>
    </source>
</evidence>
<accession>A0ACC2C146</accession>
<sequence>MAAALGSKMSSAAIGFSPPLVHPLHDLNVTATFLRVHQKFPKACQETVSVQTFTTRNVAVPQSRCRVTCLSKCKRNIVGRCFGSVGAQEETANDVFTSQHVEEKPLTILADNESIQPLTSTPSDETSSLDSGRVPSDSAEVTASLYLKSMTRRHWELITSFLNEEPNKERRLELREACTSLISTINSVRFILHNNGVYRYLLGERLEAADDNVIQKVLLHHPRREQKVGCGLEFIKIDRHPNYEARCFFVVRKDGSSVDFSFRKCILELGQQTVGLDITKRLLDFKFMDG</sequence>
<gene>
    <name evidence="1" type="ORF">O6H91_12G042600</name>
</gene>
<protein>
    <submittedName>
        <fullName evidence="1">Uncharacterized protein</fullName>
    </submittedName>
</protein>
<proteinExistence type="predicted"/>
<dbReference type="EMBL" id="CM055103">
    <property type="protein sequence ID" value="KAJ7535685.1"/>
    <property type="molecule type" value="Genomic_DNA"/>
</dbReference>